<proteinExistence type="predicted"/>
<keyword evidence="3" id="KW-1185">Reference proteome</keyword>
<gene>
    <name evidence="2" type="ORF">LMG21510_00094</name>
</gene>
<dbReference type="EMBL" id="CAJZAH010000001">
    <property type="protein sequence ID" value="CAG9165453.1"/>
    <property type="molecule type" value="Genomic_DNA"/>
</dbReference>
<evidence type="ECO:0000256" key="1">
    <source>
        <dbReference type="SAM" id="MobiDB-lite"/>
    </source>
</evidence>
<name>A0ABN7XWD8_9BURK</name>
<protein>
    <submittedName>
        <fullName evidence="2">Uncharacterized protein</fullName>
    </submittedName>
</protein>
<reference evidence="2 3" key="1">
    <citation type="submission" date="2021-08" db="EMBL/GenBank/DDBJ databases">
        <authorList>
            <person name="Peeters C."/>
        </authorList>
    </citation>
    <scope>NUCLEOTIDE SEQUENCE [LARGE SCALE GENOMIC DNA]</scope>
    <source>
        <strain evidence="2 3">LMG 21510</strain>
    </source>
</reference>
<dbReference type="RefSeq" id="WP_222209209.1">
    <property type="nucleotide sequence ID" value="NZ_CAJZAH010000001.1"/>
</dbReference>
<organism evidence="2 3">
    <name type="scientific">Cupriavidus respiraculi</name>
    <dbReference type="NCBI Taxonomy" id="195930"/>
    <lineage>
        <taxon>Bacteria</taxon>
        <taxon>Pseudomonadati</taxon>
        <taxon>Pseudomonadota</taxon>
        <taxon>Betaproteobacteria</taxon>
        <taxon>Burkholderiales</taxon>
        <taxon>Burkholderiaceae</taxon>
        <taxon>Cupriavidus</taxon>
    </lineage>
</organism>
<evidence type="ECO:0000313" key="2">
    <source>
        <dbReference type="EMBL" id="CAG9165453.1"/>
    </source>
</evidence>
<sequence>MRNDDEGDLSVFDSESEFEDQETDAFEFEFESGGDGQQFEDAGEMDETEEMELAAELLEVSDEEELDQFIGKLIKRAGRAVGHVVRSDAGRVLGRMVKSAARKALPMLGAAAGGLVGGAAGSKVGGQLAARAGSLFGLELEGLSREDQEFEVARRVVRYADAAVRKLASAQGAGDPAQAARAAALAAAKRHAPGLRGPVTPSSGAGQCPNCGGSTRGGGCGCKGSQGCSCGGGKGAGGRWITRGRHIVLLGAAGEPR</sequence>
<feature type="region of interest" description="Disordered" evidence="1">
    <location>
        <begin position="1"/>
        <end position="23"/>
    </location>
</feature>
<accession>A0ABN7XWD8</accession>
<comment type="caution">
    <text evidence="2">The sequence shown here is derived from an EMBL/GenBank/DDBJ whole genome shotgun (WGS) entry which is preliminary data.</text>
</comment>
<evidence type="ECO:0000313" key="3">
    <source>
        <dbReference type="Proteomes" id="UP000721236"/>
    </source>
</evidence>
<dbReference type="Proteomes" id="UP000721236">
    <property type="component" value="Unassembled WGS sequence"/>
</dbReference>